<dbReference type="CDD" id="cd09367">
    <property type="entry name" value="LIM1_Lhx1_Lhx5"/>
    <property type="match status" value="1"/>
</dbReference>
<dbReference type="OrthoDB" id="10068367at2759"/>
<evidence type="ECO:0000256" key="7">
    <source>
        <dbReference type="ARBA" id="ARBA00023155"/>
    </source>
</evidence>
<dbReference type="GO" id="GO:0000977">
    <property type="term" value="F:RNA polymerase II transcription regulatory region sequence-specific DNA binding"/>
    <property type="evidence" value="ECO:0007669"/>
    <property type="project" value="TreeGrafter"/>
</dbReference>
<dbReference type="FunFam" id="2.10.110.10:FF:000046">
    <property type="entry name" value="LIM/homeobox protein Lhx1"/>
    <property type="match status" value="1"/>
</dbReference>
<dbReference type="InterPro" id="IPR050453">
    <property type="entry name" value="LIM_Homeobox_TF"/>
</dbReference>
<protein>
    <recommendedName>
        <fullName evidence="10">LIM zinc-binding domain-containing protein</fullName>
    </recommendedName>
</protein>
<dbReference type="SUPFAM" id="SSF57716">
    <property type="entry name" value="Glucocorticoid receptor-like (DNA-binding domain)"/>
    <property type="match status" value="2"/>
</dbReference>
<keyword evidence="4 9" id="KW-0862">Zinc</keyword>
<keyword evidence="6" id="KW-0238">DNA-binding</keyword>
<dbReference type="PANTHER" id="PTHR24208:SF105">
    <property type="entry name" value="DLIM1"/>
    <property type="match status" value="1"/>
</dbReference>
<dbReference type="EMBL" id="CADEPI010000095">
    <property type="protein sequence ID" value="CAB3374283.1"/>
    <property type="molecule type" value="Genomic_DNA"/>
</dbReference>
<evidence type="ECO:0000256" key="5">
    <source>
        <dbReference type="ARBA" id="ARBA00023038"/>
    </source>
</evidence>
<feature type="domain" description="LIM zinc-binding" evidence="10">
    <location>
        <begin position="167"/>
        <end position="226"/>
    </location>
</feature>
<dbReference type="GO" id="GO:0005634">
    <property type="term" value="C:nucleus"/>
    <property type="evidence" value="ECO:0007669"/>
    <property type="project" value="UniProtKB-SubCell"/>
</dbReference>
<keyword evidence="12" id="KW-1185">Reference proteome</keyword>
<dbReference type="GO" id="GO:0000981">
    <property type="term" value="F:DNA-binding transcription factor activity, RNA polymerase II-specific"/>
    <property type="evidence" value="ECO:0007669"/>
    <property type="project" value="TreeGrafter"/>
</dbReference>
<gene>
    <name evidence="11" type="ORF">CLODIP_2_CD10758</name>
</gene>
<dbReference type="Gene3D" id="2.10.110.10">
    <property type="entry name" value="Cysteine Rich Protein"/>
    <property type="match status" value="2"/>
</dbReference>
<keyword evidence="8" id="KW-0539">Nucleus</keyword>
<keyword evidence="3" id="KW-0677">Repeat</keyword>
<evidence type="ECO:0000256" key="2">
    <source>
        <dbReference type="ARBA" id="ARBA00022723"/>
    </source>
</evidence>
<dbReference type="Proteomes" id="UP000494165">
    <property type="component" value="Unassembled WGS sequence"/>
</dbReference>
<dbReference type="InterPro" id="IPR001781">
    <property type="entry name" value="Znf_LIM"/>
</dbReference>
<evidence type="ECO:0000256" key="4">
    <source>
        <dbReference type="ARBA" id="ARBA00022833"/>
    </source>
</evidence>
<dbReference type="SMART" id="SM00132">
    <property type="entry name" value="LIM"/>
    <property type="match status" value="2"/>
</dbReference>
<dbReference type="GO" id="GO:0030182">
    <property type="term" value="P:neuron differentiation"/>
    <property type="evidence" value="ECO:0007669"/>
    <property type="project" value="TreeGrafter"/>
</dbReference>
<dbReference type="FunFam" id="2.10.110.10:FF:000006">
    <property type="entry name" value="LIM homeobox transcription factor 1-beta"/>
    <property type="match status" value="1"/>
</dbReference>
<evidence type="ECO:0000259" key="10">
    <source>
        <dbReference type="PROSITE" id="PS50023"/>
    </source>
</evidence>
<sequence>MGIRSSLAQHSSGRAQRGRILRVAAFEQPRRPSCRRAGTVSVVATLDASERGHTRNRKKPEEPIRRAIEKAVFGVLDFSTGRTSTKRLQRGLAAGNELAGAGVVINPVCILRDKLGTVTQQQPNTTLSPYFHHHQLGYPAAGGLGGGPRAAAALHSAAAAAACNMITLCAACDKPILDKFLLNVLDRAWHDECVQCYDCHAHLTDKCFSREGKLFCRTDFYRRYGTKCGGCLQGISPSDLVRKARGKVFHLNCFTCLICRKQLSTGEELYVLDDNKFICKDDYLSGKSSQGKCQNFWSLLAVNLKLDRLDAFDLILFFISFSFDFWKRLLFA</sequence>
<feature type="domain" description="LIM zinc-binding" evidence="10">
    <location>
        <begin position="227"/>
        <end position="289"/>
    </location>
</feature>
<evidence type="ECO:0000256" key="1">
    <source>
        <dbReference type="ARBA" id="ARBA00004123"/>
    </source>
</evidence>
<dbReference type="PROSITE" id="PS50023">
    <property type="entry name" value="LIM_DOMAIN_2"/>
    <property type="match status" value="2"/>
</dbReference>
<dbReference type="AlphaFoldDB" id="A0A8S1CYJ7"/>
<dbReference type="PANTHER" id="PTHR24208">
    <property type="entry name" value="LIM/HOMEOBOX PROTEIN LHX"/>
    <property type="match status" value="1"/>
</dbReference>
<comment type="subcellular location">
    <subcellularLocation>
        <location evidence="1">Nucleus</location>
    </subcellularLocation>
</comment>
<comment type="caution">
    <text evidence="11">The sequence shown here is derived from an EMBL/GenBank/DDBJ whole genome shotgun (WGS) entry which is preliminary data.</text>
</comment>
<dbReference type="InterPro" id="IPR049619">
    <property type="entry name" value="Lhx1/5_LIM2"/>
</dbReference>
<name>A0A8S1CYJ7_9INSE</name>
<dbReference type="GO" id="GO:0008270">
    <property type="term" value="F:zinc ion binding"/>
    <property type="evidence" value="ECO:0007669"/>
    <property type="project" value="InterPro"/>
</dbReference>
<proteinExistence type="predicted"/>
<evidence type="ECO:0000256" key="9">
    <source>
        <dbReference type="PROSITE-ProRule" id="PRU00125"/>
    </source>
</evidence>
<accession>A0A8S1CYJ7</accession>
<evidence type="ECO:0000313" key="12">
    <source>
        <dbReference type="Proteomes" id="UP000494165"/>
    </source>
</evidence>
<evidence type="ECO:0000256" key="6">
    <source>
        <dbReference type="ARBA" id="ARBA00023125"/>
    </source>
</evidence>
<evidence type="ECO:0000256" key="8">
    <source>
        <dbReference type="ARBA" id="ARBA00023242"/>
    </source>
</evidence>
<reference evidence="11 12" key="1">
    <citation type="submission" date="2020-04" db="EMBL/GenBank/DDBJ databases">
        <authorList>
            <person name="Alioto T."/>
            <person name="Alioto T."/>
            <person name="Gomez Garrido J."/>
        </authorList>
    </citation>
    <scope>NUCLEOTIDE SEQUENCE [LARGE SCALE GENOMIC DNA]</scope>
</reference>
<organism evidence="11 12">
    <name type="scientific">Cloeon dipterum</name>
    <dbReference type="NCBI Taxonomy" id="197152"/>
    <lineage>
        <taxon>Eukaryota</taxon>
        <taxon>Metazoa</taxon>
        <taxon>Ecdysozoa</taxon>
        <taxon>Arthropoda</taxon>
        <taxon>Hexapoda</taxon>
        <taxon>Insecta</taxon>
        <taxon>Pterygota</taxon>
        <taxon>Palaeoptera</taxon>
        <taxon>Ephemeroptera</taxon>
        <taxon>Pisciforma</taxon>
        <taxon>Baetidae</taxon>
        <taxon>Cloeon</taxon>
    </lineage>
</organism>
<dbReference type="CDD" id="cd09375">
    <property type="entry name" value="LIM2_Lhx1_Lhx5"/>
    <property type="match status" value="1"/>
</dbReference>
<keyword evidence="2 9" id="KW-0479">Metal-binding</keyword>
<dbReference type="InterPro" id="IPR049618">
    <property type="entry name" value="Lhx1/5_LIM1"/>
</dbReference>
<keyword evidence="7" id="KW-0371">Homeobox</keyword>
<evidence type="ECO:0000256" key="3">
    <source>
        <dbReference type="ARBA" id="ARBA00022737"/>
    </source>
</evidence>
<dbReference type="PROSITE" id="PS00478">
    <property type="entry name" value="LIM_DOMAIN_1"/>
    <property type="match status" value="1"/>
</dbReference>
<dbReference type="Pfam" id="PF00412">
    <property type="entry name" value="LIM"/>
    <property type="match status" value="2"/>
</dbReference>
<evidence type="ECO:0000313" key="11">
    <source>
        <dbReference type="EMBL" id="CAB3374283.1"/>
    </source>
</evidence>
<keyword evidence="5 9" id="KW-0440">LIM domain</keyword>